<evidence type="ECO:0000313" key="1">
    <source>
        <dbReference type="EMBL" id="JAE03030.1"/>
    </source>
</evidence>
<name>A0A0A9EQL2_ARUDO</name>
<reference evidence="1" key="2">
    <citation type="journal article" date="2015" name="Data Brief">
        <title>Shoot transcriptome of the giant reed, Arundo donax.</title>
        <authorList>
            <person name="Barrero R.A."/>
            <person name="Guerrero F.D."/>
            <person name="Moolhuijzen P."/>
            <person name="Goolsby J.A."/>
            <person name="Tidwell J."/>
            <person name="Bellgard S.E."/>
            <person name="Bellgard M.I."/>
        </authorList>
    </citation>
    <scope>NUCLEOTIDE SEQUENCE</scope>
    <source>
        <tissue evidence="1">Shoot tissue taken approximately 20 cm above the soil surface</tissue>
    </source>
</reference>
<reference evidence="1" key="1">
    <citation type="submission" date="2014-09" db="EMBL/GenBank/DDBJ databases">
        <authorList>
            <person name="Magalhaes I.L.F."/>
            <person name="Oliveira U."/>
            <person name="Santos F.R."/>
            <person name="Vidigal T.H.D.A."/>
            <person name="Brescovit A.D."/>
            <person name="Santos A.J."/>
        </authorList>
    </citation>
    <scope>NUCLEOTIDE SEQUENCE</scope>
    <source>
        <tissue evidence="1">Shoot tissue taken approximately 20 cm above the soil surface</tissue>
    </source>
</reference>
<dbReference type="AlphaFoldDB" id="A0A0A9EQL2"/>
<protein>
    <submittedName>
        <fullName evidence="1">Uncharacterized protein</fullName>
    </submittedName>
</protein>
<sequence>MFTAILLHHHHHHLLTRCGLLRGHLLHNFIFHHLESEHPFGRLLPPPSRGGLQFIRSRDRSSSTSITAIGDTFQLLRNLARDLARLRRQGTGLLRAHCAVHLTQTVPRRPTAPS</sequence>
<proteinExistence type="predicted"/>
<dbReference type="EMBL" id="GBRH01194866">
    <property type="protein sequence ID" value="JAE03030.1"/>
    <property type="molecule type" value="Transcribed_RNA"/>
</dbReference>
<accession>A0A0A9EQL2</accession>
<organism evidence="1">
    <name type="scientific">Arundo donax</name>
    <name type="common">Giant reed</name>
    <name type="synonym">Donax arundinaceus</name>
    <dbReference type="NCBI Taxonomy" id="35708"/>
    <lineage>
        <taxon>Eukaryota</taxon>
        <taxon>Viridiplantae</taxon>
        <taxon>Streptophyta</taxon>
        <taxon>Embryophyta</taxon>
        <taxon>Tracheophyta</taxon>
        <taxon>Spermatophyta</taxon>
        <taxon>Magnoliopsida</taxon>
        <taxon>Liliopsida</taxon>
        <taxon>Poales</taxon>
        <taxon>Poaceae</taxon>
        <taxon>PACMAD clade</taxon>
        <taxon>Arundinoideae</taxon>
        <taxon>Arundineae</taxon>
        <taxon>Arundo</taxon>
    </lineage>
</organism>